<name>T1E1B5_CUPSA</name>
<evidence type="ECO:0000256" key="15">
    <source>
        <dbReference type="SAM" id="MobiDB-lite"/>
    </source>
</evidence>
<evidence type="ECO:0000256" key="14">
    <source>
        <dbReference type="PROSITE-ProRule" id="PRU10141"/>
    </source>
</evidence>
<comment type="catalytic activity">
    <reaction evidence="12">
        <text>L-threonyl-[protein] + ATP = O-phospho-L-threonyl-[protein] + ADP + H(+)</text>
        <dbReference type="Rhea" id="RHEA:46608"/>
        <dbReference type="Rhea" id="RHEA-COMP:11060"/>
        <dbReference type="Rhea" id="RHEA-COMP:11605"/>
        <dbReference type="ChEBI" id="CHEBI:15378"/>
        <dbReference type="ChEBI" id="CHEBI:30013"/>
        <dbReference type="ChEBI" id="CHEBI:30616"/>
        <dbReference type="ChEBI" id="CHEBI:61977"/>
        <dbReference type="ChEBI" id="CHEBI:456216"/>
        <dbReference type="EC" id="2.7.11.1"/>
    </reaction>
</comment>
<evidence type="ECO:0000256" key="13">
    <source>
        <dbReference type="ARBA" id="ARBA00048679"/>
    </source>
</evidence>
<keyword evidence="10" id="KW-0460">Magnesium</keyword>
<dbReference type="GO" id="GO:0004674">
    <property type="term" value="F:protein serine/threonine kinase activity"/>
    <property type="evidence" value="ECO:0007669"/>
    <property type="project" value="UniProtKB-KW"/>
</dbReference>
<dbReference type="PROSITE" id="PS00108">
    <property type="entry name" value="PROTEIN_KINASE_ST"/>
    <property type="match status" value="1"/>
</dbReference>
<proteinExistence type="evidence at transcript level"/>
<dbReference type="InterPro" id="IPR017441">
    <property type="entry name" value="Protein_kinase_ATP_BS"/>
</dbReference>
<dbReference type="Gene3D" id="3.30.200.20">
    <property type="entry name" value="Phosphorylase Kinase, domain 1"/>
    <property type="match status" value="1"/>
</dbReference>
<evidence type="ECO:0000259" key="16">
    <source>
        <dbReference type="PROSITE" id="PS50011"/>
    </source>
</evidence>
<dbReference type="InterPro" id="IPR000719">
    <property type="entry name" value="Prot_kinase_dom"/>
</dbReference>
<dbReference type="GO" id="GO:0006417">
    <property type="term" value="P:regulation of translation"/>
    <property type="evidence" value="ECO:0007669"/>
    <property type="project" value="UniProtKB-KW"/>
</dbReference>
<organism evidence="17">
    <name type="scientific">Cupiennius salei</name>
    <name type="common">American wandering spider</name>
    <dbReference type="NCBI Taxonomy" id="6928"/>
    <lineage>
        <taxon>Eukaryota</taxon>
        <taxon>Metazoa</taxon>
        <taxon>Ecdysozoa</taxon>
        <taxon>Arthropoda</taxon>
        <taxon>Chelicerata</taxon>
        <taxon>Arachnida</taxon>
        <taxon>Araneae</taxon>
        <taxon>Araneomorphae</taxon>
        <taxon>Entelegynae</taxon>
        <taxon>Lycosoidea</taxon>
        <taxon>Ctenidae</taxon>
        <taxon>Cupiennius</taxon>
    </lineage>
</organism>
<keyword evidence="9 14" id="KW-0067">ATP-binding</keyword>
<dbReference type="SMART" id="SM00220">
    <property type="entry name" value="S_TKc"/>
    <property type="match status" value="1"/>
</dbReference>
<keyword evidence="4" id="KW-0723">Serine/threonine-protein kinase</keyword>
<keyword evidence="5" id="KW-0808">Transferase</keyword>
<feature type="domain" description="Protein kinase" evidence="16">
    <location>
        <begin position="148"/>
        <end position="431"/>
    </location>
</feature>
<evidence type="ECO:0000256" key="10">
    <source>
        <dbReference type="ARBA" id="ARBA00022842"/>
    </source>
</evidence>
<dbReference type="Gene3D" id="1.10.510.10">
    <property type="entry name" value="Transferase(Phosphotransferase) domain 1"/>
    <property type="match status" value="1"/>
</dbReference>
<dbReference type="SUPFAM" id="SSF56112">
    <property type="entry name" value="Protein kinase-like (PK-like)"/>
    <property type="match status" value="1"/>
</dbReference>
<dbReference type="InterPro" id="IPR008271">
    <property type="entry name" value="Ser/Thr_kinase_AS"/>
</dbReference>
<evidence type="ECO:0000256" key="5">
    <source>
        <dbReference type="ARBA" id="ARBA00022679"/>
    </source>
</evidence>
<dbReference type="FunFam" id="1.10.510.10:FF:000119">
    <property type="entry name" value="Putative map kinase-interacting serine/threonine-protein kinase 1"/>
    <property type="match status" value="1"/>
</dbReference>
<evidence type="ECO:0000256" key="4">
    <source>
        <dbReference type="ARBA" id="ARBA00022527"/>
    </source>
</evidence>
<evidence type="ECO:0000256" key="11">
    <source>
        <dbReference type="ARBA" id="ARBA00022845"/>
    </source>
</evidence>
<comment type="catalytic activity">
    <reaction evidence="13">
        <text>L-seryl-[protein] + ATP = O-phospho-L-seryl-[protein] + ADP + H(+)</text>
        <dbReference type="Rhea" id="RHEA:17989"/>
        <dbReference type="Rhea" id="RHEA-COMP:9863"/>
        <dbReference type="Rhea" id="RHEA-COMP:11604"/>
        <dbReference type="ChEBI" id="CHEBI:15378"/>
        <dbReference type="ChEBI" id="CHEBI:29999"/>
        <dbReference type="ChEBI" id="CHEBI:30616"/>
        <dbReference type="ChEBI" id="CHEBI:83421"/>
        <dbReference type="ChEBI" id="CHEBI:456216"/>
        <dbReference type="EC" id="2.7.11.1"/>
    </reaction>
</comment>
<evidence type="ECO:0000256" key="12">
    <source>
        <dbReference type="ARBA" id="ARBA00047899"/>
    </source>
</evidence>
<evidence type="ECO:0000256" key="9">
    <source>
        <dbReference type="ARBA" id="ARBA00022840"/>
    </source>
</evidence>
<protein>
    <recommendedName>
        <fullName evidence="3">non-specific serine/threonine protein kinase</fullName>
        <ecNumber evidence="3">2.7.11.1</ecNumber>
    </recommendedName>
</protein>
<keyword evidence="7 14" id="KW-0547">Nucleotide-binding</keyword>
<feature type="region of interest" description="Disordered" evidence="15">
    <location>
        <begin position="512"/>
        <end position="536"/>
    </location>
</feature>
<comment type="similarity">
    <text evidence="2">Belongs to the protein kinase superfamily. CAMK Ser/Thr protein kinase family.</text>
</comment>
<sequence length="536" mass="59177">MKTEVFMSMTPGLGGASKLHSLPKSPEDAVTILLLDTPQNTPVGTPGSDIFSDEAADIAENNAKTLSGDVKPEGIPVVENEHKRKNSGEQCYEKTDSEENNEVQSSGDVQRTAPVNIEAPKGAQQRRRRRKKRLPSSSFSDEFSDLYTLTDEILGEGAYACVRTCINKNSGQEFAVKIIEKEPGNPRTKVFKEIETFHHCEGHQNIIQLIQFFEEVDRFYLIFEKVYGGPLLAHIQKRVHFTENEASRVIRDIAEALKFLHHKGIAHRDLKPENILCFSNEQVCPVKICDLDLGSGVVLGKSSPCSTPELLSPVGSAEYMAPEIVMGFTGEATPYDKRCDLWSLGVIMYILLCGYPPFYGSCGADCGWERGCACAACQNMLFDCIKNGVYEYPDKEWAGISNEAKDLINHLLVKDASQRYSAEMVLNHPWVAGGGPATLLDTPSVIRRNNSVKELTAFAENANAVKRMYLHYFHSTGSKPSTFPEESPPMVGSSSTVNSSAHISLSPLNASSLYQRRRGSQSQKSLDLSQPTFSFS</sequence>
<keyword evidence="8 17" id="KW-0418">Kinase</keyword>
<dbReference type="AlphaFoldDB" id="T1E1B5"/>
<dbReference type="GO" id="GO:0005524">
    <property type="term" value="F:ATP binding"/>
    <property type="evidence" value="ECO:0007669"/>
    <property type="project" value="UniProtKB-UniRule"/>
</dbReference>
<dbReference type="InterPro" id="IPR011009">
    <property type="entry name" value="Kinase-like_dom_sf"/>
</dbReference>
<evidence type="ECO:0000256" key="8">
    <source>
        <dbReference type="ARBA" id="ARBA00022777"/>
    </source>
</evidence>
<evidence type="ECO:0000313" key="17">
    <source>
        <dbReference type="EMBL" id="JAA93018.1"/>
    </source>
</evidence>
<evidence type="ECO:0000256" key="2">
    <source>
        <dbReference type="ARBA" id="ARBA00006692"/>
    </source>
</evidence>
<dbReference type="PROSITE" id="PS00107">
    <property type="entry name" value="PROTEIN_KINASE_ATP"/>
    <property type="match status" value="1"/>
</dbReference>
<dbReference type="PROSITE" id="PS50011">
    <property type="entry name" value="PROTEIN_KINASE_DOM"/>
    <property type="match status" value="1"/>
</dbReference>
<feature type="compositionally biased region" description="Basic residues" evidence="15">
    <location>
        <begin position="124"/>
        <end position="134"/>
    </location>
</feature>
<feature type="region of interest" description="Disordered" evidence="15">
    <location>
        <begin position="480"/>
        <end position="500"/>
    </location>
</feature>
<dbReference type="FunFam" id="3.30.200.20:FF:000093">
    <property type="entry name" value="Putative map kinase-interacting serine/threonine-protein kinase 1"/>
    <property type="match status" value="1"/>
</dbReference>
<dbReference type="Pfam" id="PF00069">
    <property type="entry name" value="Pkinase"/>
    <property type="match status" value="1"/>
</dbReference>
<dbReference type="EMBL" id="GAKT01000044">
    <property type="protein sequence ID" value="JAA93018.1"/>
    <property type="molecule type" value="mRNA"/>
</dbReference>
<keyword evidence="6" id="KW-0479">Metal-binding</keyword>
<keyword evidence="11" id="KW-0810">Translation regulation</keyword>
<dbReference type="PANTHER" id="PTHR24349">
    <property type="entry name" value="SERINE/THREONINE-PROTEIN KINASE"/>
    <property type="match status" value="1"/>
</dbReference>
<feature type="region of interest" description="Disordered" evidence="15">
    <location>
        <begin position="66"/>
        <end position="139"/>
    </location>
</feature>
<feature type="binding site" evidence="14">
    <location>
        <position position="177"/>
    </location>
    <ligand>
        <name>ATP</name>
        <dbReference type="ChEBI" id="CHEBI:30616"/>
    </ligand>
</feature>
<dbReference type="InterPro" id="IPR050205">
    <property type="entry name" value="CDPK_Ser/Thr_kinases"/>
</dbReference>
<evidence type="ECO:0000256" key="7">
    <source>
        <dbReference type="ARBA" id="ARBA00022741"/>
    </source>
</evidence>
<evidence type="ECO:0000256" key="3">
    <source>
        <dbReference type="ARBA" id="ARBA00012513"/>
    </source>
</evidence>
<accession>T1E1B5</accession>
<dbReference type="EC" id="2.7.11.1" evidence="3"/>
<dbReference type="GO" id="GO:0046872">
    <property type="term" value="F:metal ion binding"/>
    <property type="evidence" value="ECO:0007669"/>
    <property type="project" value="UniProtKB-KW"/>
</dbReference>
<reference evidence="17" key="1">
    <citation type="submission" date="2013-06" db="EMBL/GenBank/DDBJ databases">
        <title>Upstream open reading frames and Kozak regions of a set of assembled transcriptome sequences from the spider Cupiennius salei.</title>
        <authorList>
            <person name="French A.S."/>
            <person name="Li A.W."/>
            <person name="Meisner S."/>
            <person name="Torkkeli P.H."/>
        </authorList>
    </citation>
    <scope>NUCLEOTIDE SEQUENCE</scope>
    <source>
        <tissue evidence="17">Leg hypodermis</tissue>
    </source>
</reference>
<evidence type="ECO:0000256" key="6">
    <source>
        <dbReference type="ARBA" id="ARBA00022723"/>
    </source>
</evidence>
<comment type="cofactor">
    <cofactor evidence="1">
        <name>Mg(2+)</name>
        <dbReference type="ChEBI" id="CHEBI:18420"/>
    </cofactor>
</comment>
<evidence type="ECO:0000256" key="1">
    <source>
        <dbReference type="ARBA" id="ARBA00001946"/>
    </source>
</evidence>